<protein>
    <submittedName>
        <fullName evidence="1">Uncharacterized protein</fullName>
    </submittedName>
</protein>
<reference evidence="1 2" key="1">
    <citation type="journal article" date="2022" name="DNA Res.">
        <title>Chromosomal-level genome assembly of the orchid tree Bauhinia variegata (Leguminosae; Cercidoideae) supports the allotetraploid origin hypothesis of Bauhinia.</title>
        <authorList>
            <person name="Zhong Y."/>
            <person name="Chen Y."/>
            <person name="Zheng D."/>
            <person name="Pang J."/>
            <person name="Liu Y."/>
            <person name="Luo S."/>
            <person name="Meng S."/>
            <person name="Qian L."/>
            <person name="Wei D."/>
            <person name="Dai S."/>
            <person name="Zhou R."/>
        </authorList>
    </citation>
    <scope>NUCLEOTIDE SEQUENCE [LARGE SCALE GENOMIC DNA]</scope>
    <source>
        <strain evidence="1">BV-YZ2020</strain>
    </source>
</reference>
<proteinExistence type="predicted"/>
<comment type="caution">
    <text evidence="1">The sequence shown here is derived from an EMBL/GenBank/DDBJ whole genome shotgun (WGS) entry which is preliminary data.</text>
</comment>
<evidence type="ECO:0000313" key="2">
    <source>
        <dbReference type="Proteomes" id="UP000828941"/>
    </source>
</evidence>
<keyword evidence="2" id="KW-1185">Reference proteome</keyword>
<organism evidence="1 2">
    <name type="scientific">Bauhinia variegata</name>
    <name type="common">Purple orchid tree</name>
    <name type="synonym">Phanera variegata</name>
    <dbReference type="NCBI Taxonomy" id="167791"/>
    <lineage>
        <taxon>Eukaryota</taxon>
        <taxon>Viridiplantae</taxon>
        <taxon>Streptophyta</taxon>
        <taxon>Embryophyta</taxon>
        <taxon>Tracheophyta</taxon>
        <taxon>Spermatophyta</taxon>
        <taxon>Magnoliopsida</taxon>
        <taxon>eudicotyledons</taxon>
        <taxon>Gunneridae</taxon>
        <taxon>Pentapetalae</taxon>
        <taxon>rosids</taxon>
        <taxon>fabids</taxon>
        <taxon>Fabales</taxon>
        <taxon>Fabaceae</taxon>
        <taxon>Cercidoideae</taxon>
        <taxon>Cercideae</taxon>
        <taxon>Bauhiniinae</taxon>
        <taxon>Bauhinia</taxon>
    </lineage>
</organism>
<dbReference type="EMBL" id="CM039433">
    <property type="protein sequence ID" value="KAI4327624.1"/>
    <property type="molecule type" value="Genomic_DNA"/>
</dbReference>
<sequence length="195" mass="21644">MPFTISWISQFALVRESAVSNPGKGDLTDHESLVKAIKQVDIVISTVGGEHFPDQVNIIAAIKEAGKIKRFLPSEFGLDVDRHSAVEPAASFFETKAKIRRATEAKCQSSPRRDKVVIQGDGNVKGVYVMEEDIASYAIKAVDDPRTLNKSLYIRPPANVLTFNELVSSWENKIGNKLEKTYVSENQLLRNIQGK</sequence>
<name>A0ACB9MVX6_BAUVA</name>
<accession>A0ACB9MVX6</accession>
<gene>
    <name evidence="1" type="ORF">L6164_020061</name>
</gene>
<dbReference type="Proteomes" id="UP000828941">
    <property type="component" value="Chromosome 8"/>
</dbReference>
<evidence type="ECO:0000313" key="1">
    <source>
        <dbReference type="EMBL" id="KAI4327624.1"/>
    </source>
</evidence>